<gene>
    <name evidence="1" type="ORF">HMPREF9455_03492</name>
</gene>
<dbReference type="OrthoDB" id="5903604at2"/>
<dbReference type="eggNOG" id="ENOG502ZARP">
    <property type="taxonomic scope" value="Bacteria"/>
</dbReference>
<proteinExistence type="predicted"/>
<protein>
    <recommendedName>
        <fullName evidence="3">Bacteriophage abortive infection AbiH</fullName>
    </recommendedName>
</protein>
<evidence type="ECO:0000313" key="1">
    <source>
        <dbReference type="EMBL" id="EGK00160.1"/>
    </source>
</evidence>
<name>F5J2C5_9BACT</name>
<dbReference type="Pfam" id="PF14253">
    <property type="entry name" value="AbiH"/>
    <property type="match status" value="1"/>
</dbReference>
<dbReference type="STRING" id="742766.HMPREF9455_03492"/>
<evidence type="ECO:0008006" key="3">
    <source>
        <dbReference type="Google" id="ProtNLM"/>
    </source>
</evidence>
<dbReference type="HOGENOM" id="CLU_045940_0_0_10"/>
<dbReference type="EMBL" id="ADLV01000040">
    <property type="protein sequence ID" value="EGK00160.1"/>
    <property type="molecule type" value="Genomic_DNA"/>
</dbReference>
<evidence type="ECO:0000313" key="2">
    <source>
        <dbReference type="Proteomes" id="UP000004913"/>
    </source>
</evidence>
<sequence length="295" mass="34878">MSNRLYIFGNGFDRYHDMKTSYSNFCRYIKANNSKVYEFLEGYFYMETDNKNLWCQFERDLGTFDYGLFFSDNDNTEPSSEGFKLSHIYGVEDDLQEQGENLSEHIRKAFRDWLIETDIPKSGYKRLKLDKDALFLSFNYTAILPFLYRIPTENILYIHGSVESNGTLIFGHNRILEPIPDFDEYGESTRTPYTDAENASKIIFNEFYKDTTIVIKENNHFFAALKDINEIIILGHSLNEIDLPYYSYMVQKVKDGALWNISWFTDKERINMEKVLNHLGMKKNYSFIRIEELVL</sequence>
<dbReference type="AlphaFoldDB" id="F5J2C5"/>
<dbReference type="RefSeq" id="WP_006801025.1">
    <property type="nucleotide sequence ID" value="NZ_GL891989.1"/>
</dbReference>
<comment type="caution">
    <text evidence="1">The sequence shown here is derived from an EMBL/GenBank/DDBJ whole genome shotgun (WGS) entry which is preliminary data.</text>
</comment>
<keyword evidence="2" id="KW-1185">Reference proteome</keyword>
<dbReference type="InterPro" id="IPR025935">
    <property type="entry name" value="AbiH"/>
</dbReference>
<reference evidence="1 2" key="1">
    <citation type="submission" date="2011-04" db="EMBL/GenBank/DDBJ databases">
        <title>The Genome Sequence of Dysgonomonas gadei ATCC BAA-286.</title>
        <authorList>
            <consortium name="The Broad Institute Genome Sequencing Platform"/>
            <person name="Earl A."/>
            <person name="Ward D."/>
            <person name="Feldgarden M."/>
            <person name="Gevers D."/>
            <person name="Pudlo N."/>
            <person name="Martens E."/>
            <person name="Allen-Vercoe E."/>
            <person name="Young S.K."/>
            <person name="Zeng Q."/>
            <person name="Gargeya S."/>
            <person name="Fitzgerald M."/>
            <person name="Haas B."/>
            <person name="Abouelleil A."/>
            <person name="Alvarado L."/>
            <person name="Arachchi H.M."/>
            <person name="Berlin A."/>
            <person name="Brown A."/>
            <person name="Chapman S.B."/>
            <person name="Chen Z."/>
            <person name="Dunbar C."/>
            <person name="Freedman E."/>
            <person name="Gearin G."/>
            <person name="Gellesch M."/>
            <person name="Goldberg J."/>
            <person name="Griggs A."/>
            <person name="Gujja S."/>
            <person name="Heiman D."/>
            <person name="Howarth C."/>
            <person name="Larson L."/>
            <person name="Lui A."/>
            <person name="MacDonald P.J.P."/>
            <person name="Mehta T."/>
            <person name="Montmayeur A."/>
            <person name="Murphy C."/>
            <person name="Neiman D."/>
            <person name="Pearson M."/>
            <person name="Priest M."/>
            <person name="Roberts A."/>
            <person name="Saif S."/>
            <person name="Shea T."/>
            <person name="Shenoy N."/>
            <person name="Sisk P."/>
            <person name="Stolte C."/>
            <person name="Sykes S."/>
            <person name="Yandava C."/>
            <person name="Wortman J."/>
            <person name="Nusbaum C."/>
            <person name="Birren B."/>
        </authorList>
    </citation>
    <scope>NUCLEOTIDE SEQUENCE [LARGE SCALE GENOMIC DNA]</scope>
    <source>
        <strain evidence="1 2">ATCC BAA-286</strain>
    </source>
</reference>
<accession>F5J2C5</accession>
<organism evidence="1 2">
    <name type="scientific">Dysgonomonas gadei ATCC BAA-286</name>
    <dbReference type="NCBI Taxonomy" id="742766"/>
    <lineage>
        <taxon>Bacteria</taxon>
        <taxon>Pseudomonadati</taxon>
        <taxon>Bacteroidota</taxon>
        <taxon>Bacteroidia</taxon>
        <taxon>Bacteroidales</taxon>
        <taxon>Dysgonomonadaceae</taxon>
        <taxon>Dysgonomonas</taxon>
    </lineage>
</organism>
<dbReference type="Proteomes" id="UP000004913">
    <property type="component" value="Unassembled WGS sequence"/>
</dbReference>